<reference evidence="5" key="2">
    <citation type="submission" date="2016-10" db="EMBL/GenBank/DDBJ databases">
        <authorList>
            <person name="Varghese N."/>
        </authorList>
    </citation>
    <scope>NUCLEOTIDE SEQUENCE [LARGE SCALE GENOMIC DNA]</scope>
    <source>
        <strain evidence="5">DSM 20639</strain>
    </source>
</reference>
<evidence type="ECO:0000313" key="6">
    <source>
        <dbReference type="Proteomes" id="UP000269974"/>
    </source>
</evidence>
<dbReference type="EMBL" id="FNAU01000005">
    <property type="protein sequence ID" value="SDE28325.1"/>
    <property type="molecule type" value="Genomic_DNA"/>
</dbReference>
<reference evidence="2" key="4">
    <citation type="submission" date="2023-10" db="EMBL/GenBank/DDBJ databases">
        <title>Whole Genome based description of the genera Actinobaculum and Actinotignum reveals a complex phylogenetic relationship within the species included in the genus Actinotignum.</title>
        <authorList>
            <person name="Jensen C.S."/>
            <person name="Dargis R."/>
            <person name="Kemp M."/>
            <person name="Christensen J.J."/>
        </authorList>
    </citation>
    <scope>NUCLEOTIDE SEQUENCE</scope>
    <source>
        <strain evidence="2">Actinobaculum_suis_CCUG19206T</strain>
    </source>
</reference>
<evidence type="ECO:0000313" key="4">
    <source>
        <dbReference type="EMBL" id="VDG76634.1"/>
    </source>
</evidence>
<gene>
    <name evidence="4" type="ORF">NCTC10327_01273</name>
    <name evidence="2" type="ORF">R6G71_06960</name>
    <name evidence="3" type="ORF">SAMN05421878_10567</name>
</gene>
<sequence length="376" mass="40766">MPAPAQPAHVPELSAGWEPIAVANAAEVYAFLTRVQKHDGAPFRTSFEEVESFFDPARAYYAFGRRGPGGELVAFGLVRSFGVGSGRPSVILSGAVHPQAHNQLVAELASQQLWAARQLVAAGELGNFENQTAAKDSASPAAAVAVTHVEPWESERALELAALGFQHAYSYVQMRRYLHDELPPLRVPKGVELVELSPKYDALALATHNSFHTEKLDYTIMTPEQWAAERTYLARDWSFLALDTRGDRPRVLGYLIAAKYEQDWETLGWPEGYVDELAVHGGAEITSALLIASMTAQKAAGMRYTSMDVTVNRFPAGSRAADAGTCAADAGENNSGANNNDAAAKTGPEDTAERVARYKKLGFSPATETRVFLKQL</sequence>
<evidence type="ECO:0000313" key="2">
    <source>
        <dbReference type="EMBL" id="MDY5153778.1"/>
    </source>
</evidence>
<dbReference type="Proteomes" id="UP000269974">
    <property type="component" value="Unassembled WGS sequence"/>
</dbReference>
<dbReference type="EMBL" id="JAWNFU010000004">
    <property type="protein sequence ID" value="MDY5153778.1"/>
    <property type="molecule type" value="Genomic_DNA"/>
</dbReference>
<feature type="compositionally biased region" description="Low complexity" evidence="1">
    <location>
        <begin position="331"/>
        <end position="344"/>
    </location>
</feature>
<reference evidence="4 6" key="3">
    <citation type="submission" date="2018-11" db="EMBL/GenBank/DDBJ databases">
        <authorList>
            <consortium name="Pathogen Informatics"/>
        </authorList>
    </citation>
    <scope>NUCLEOTIDE SEQUENCE [LARGE SCALE GENOMIC DNA]</scope>
    <source>
        <strain evidence="4 6">NCTC10327</strain>
    </source>
</reference>
<dbReference type="AlphaFoldDB" id="A0A0K9ESK3"/>
<evidence type="ECO:0000313" key="3">
    <source>
        <dbReference type="EMBL" id="SDE28325.1"/>
    </source>
</evidence>
<name>A0A0K9ESK3_9ACTO</name>
<evidence type="ECO:0000256" key="1">
    <source>
        <dbReference type="SAM" id="MobiDB-lite"/>
    </source>
</evidence>
<keyword evidence="5" id="KW-1185">Reference proteome</keyword>
<dbReference type="Gene3D" id="3.40.630.30">
    <property type="match status" value="1"/>
</dbReference>
<dbReference type="SUPFAM" id="SSF55729">
    <property type="entry name" value="Acyl-CoA N-acyltransferases (Nat)"/>
    <property type="match status" value="1"/>
</dbReference>
<dbReference type="Proteomes" id="UP001273799">
    <property type="component" value="Unassembled WGS sequence"/>
</dbReference>
<organism evidence="4 6">
    <name type="scientific">Actinobaculum suis</name>
    <dbReference type="NCBI Taxonomy" id="1657"/>
    <lineage>
        <taxon>Bacteria</taxon>
        <taxon>Bacillati</taxon>
        <taxon>Actinomycetota</taxon>
        <taxon>Actinomycetes</taxon>
        <taxon>Actinomycetales</taxon>
        <taxon>Actinomycetaceae</taxon>
        <taxon>Actinobaculum</taxon>
    </lineage>
</organism>
<dbReference type="InterPro" id="IPR016181">
    <property type="entry name" value="Acyl_CoA_acyltransferase"/>
</dbReference>
<dbReference type="STRING" id="1657.ACU20_07180"/>
<dbReference type="RefSeq" id="WP_049620107.1">
    <property type="nucleotide sequence ID" value="NZ_FNAU01000005.1"/>
</dbReference>
<protein>
    <submittedName>
        <fullName evidence="4">Uncharacterized protein</fullName>
    </submittedName>
</protein>
<dbReference type="Proteomes" id="UP000182744">
    <property type="component" value="Unassembled WGS sequence"/>
</dbReference>
<reference evidence="3" key="1">
    <citation type="submission" date="2016-10" db="EMBL/GenBank/DDBJ databases">
        <authorList>
            <person name="Varghese N."/>
            <person name="Submissions S."/>
        </authorList>
    </citation>
    <scope>NUCLEOTIDE SEQUENCE</scope>
    <source>
        <strain evidence="3">DSM 20639</strain>
    </source>
</reference>
<evidence type="ECO:0000313" key="5">
    <source>
        <dbReference type="Proteomes" id="UP000182744"/>
    </source>
</evidence>
<dbReference type="EMBL" id="UYIO01000001">
    <property type="protein sequence ID" value="VDG76634.1"/>
    <property type="molecule type" value="Genomic_DNA"/>
</dbReference>
<dbReference type="OrthoDB" id="9799092at2"/>
<accession>A0A0K9ESK3</accession>
<proteinExistence type="predicted"/>
<dbReference type="PATRIC" id="fig|1657.3.peg.1615"/>
<feature type="region of interest" description="Disordered" evidence="1">
    <location>
        <begin position="331"/>
        <end position="351"/>
    </location>
</feature>